<reference evidence="3" key="1">
    <citation type="submission" date="2022-11" db="UniProtKB">
        <authorList>
            <consortium name="WormBaseParasite"/>
        </authorList>
    </citation>
    <scope>IDENTIFICATION</scope>
</reference>
<name>A0A915DDA0_9BILA</name>
<evidence type="ECO:0000256" key="1">
    <source>
        <dbReference type="SAM" id="MobiDB-lite"/>
    </source>
</evidence>
<protein>
    <submittedName>
        <fullName evidence="3">Uncharacterized protein</fullName>
    </submittedName>
</protein>
<feature type="compositionally biased region" description="Basic residues" evidence="1">
    <location>
        <begin position="182"/>
        <end position="192"/>
    </location>
</feature>
<dbReference type="Proteomes" id="UP000887574">
    <property type="component" value="Unplaced"/>
</dbReference>
<feature type="compositionally biased region" description="Basic and acidic residues" evidence="1">
    <location>
        <begin position="170"/>
        <end position="181"/>
    </location>
</feature>
<accession>A0A915DDA0</accession>
<keyword evidence="2" id="KW-1185">Reference proteome</keyword>
<evidence type="ECO:0000313" key="3">
    <source>
        <dbReference type="WBParaSite" id="jg18688"/>
    </source>
</evidence>
<evidence type="ECO:0000313" key="2">
    <source>
        <dbReference type="Proteomes" id="UP000887574"/>
    </source>
</evidence>
<proteinExistence type="predicted"/>
<organism evidence="2 3">
    <name type="scientific">Ditylenchus dipsaci</name>
    <dbReference type="NCBI Taxonomy" id="166011"/>
    <lineage>
        <taxon>Eukaryota</taxon>
        <taxon>Metazoa</taxon>
        <taxon>Ecdysozoa</taxon>
        <taxon>Nematoda</taxon>
        <taxon>Chromadorea</taxon>
        <taxon>Rhabditida</taxon>
        <taxon>Tylenchina</taxon>
        <taxon>Tylenchomorpha</taxon>
        <taxon>Sphaerularioidea</taxon>
        <taxon>Anguinidae</taxon>
        <taxon>Anguininae</taxon>
        <taxon>Ditylenchus</taxon>
    </lineage>
</organism>
<dbReference type="AlphaFoldDB" id="A0A915DDA0"/>
<feature type="region of interest" description="Disordered" evidence="1">
    <location>
        <begin position="168"/>
        <end position="258"/>
    </location>
</feature>
<sequence length="326" mass="37437">MRNAQQEWASADELQARLEVLNQLALIETEEQQQLPLHRAPFNHSGVSEDSDYTSDVSFPIQHHQHQPNSSVHQWDSHLHPNTHHLKRRTQHQTTIATANGDIVTATDQEYYLHTKQADQASVPVGLANISFEAGPAVDEDSPDQPHYYVEEEEEAQQAAGSSSIYEWPDVEHPDATDLQHQRPHRRRRRKHTREETGSYGYNEDVYGHQGSISSHNHNLMMHHQSSSQQPSPEEEECLNYSSPEEPAPHYPFQSANTSQPLDATHLHLRQYSMRRRKWELMTIIYLPTRTMTTLTPNPTAILPTIRCTTSTITTMNRRKVGQQDN</sequence>
<dbReference type="WBParaSite" id="jg18688">
    <property type="protein sequence ID" value="jg18688"/>
    <property type="gene ID" value="jg18688"/>
</dbReference>